<dbReference type="Proteomes" id="UP001497535">
    <property type="component" value="Unassembled WGS sequence"/>
</dbReference>
<evidence type="ECO:0000313" key="2">
    <source>
        <dbReference type="Proteomes" id="UP001497535"/>
    </source>
</evidence>
<proteinExistence type="predicted"/>
<comment type="caution">
    <text evidence="1">The sequence shown here is derived from an EMBL/GenBank/DDBJ whole genome shotgun (WGS) entry which is preliminary data.</text>
</comment>
<sequence length="752" mass="86699">MFFNILFFSKMGKKTKVGKQRKDKFYFLAKEAGFRSRAAFKLLQLNKRFEFLQKSRALVDLCAAPGGWLQVAEQNMPVSSLRIGVDLVPIKPIKNCITLQGDITEEKTRHAVRKELSTWEADCVLHDGAPNVGTNWGHDAFQQNCLVLSALRLATQILRRGGYFITKIFRSADSQMLISVFEKLFKKVHHWKPAASRLESAESFVVCEKYLKPDKVDSELLDAKKVFSSQSEQTENVNLQRLLLHPRRKDKKPKALGYEDNIEISQHRELPASEFISSKNSLQILAKASALVLDSEKDANSKHTTEEIRECLSDLKVCGPAEIKRILNWRKKLIEEQKMAKKMEEKDVEMVEKDPLVNEIEEIEEEQSQEMKELEEIDELIRNAQAEEKSQLKKRKKKLLKEKQKLNERRKLNMIHDGDEPTIGEDFEIFSLKTIQKAVMKAKARALAAADAVSSGKNIMVDSDNDLEEDEDKEENDGSDGNISTSDDEDDELDAQNFTENHKKQTTNLENNQKKDEDILSENEWNDDKMENDVNEENEGNENSTQKKKLTPLQLAMGEQMIYSKKRSRDIEDWAWNRHTNNDEELPDWFLADEKRHNRPTELPPGVDFSRVQFYAQRDPPVNSRSVKKVAEAKMRKKKRQQRRLEKAKKRAEGILENEQMEHVEKVRELKKLYKKAARPEKKEVKYQVVTKGKRGKMTRPKGPFKLVDRRLKKDNKSLKKKGKSGKAGAKGKRPSMRTGGGGGPNKKKRRN</sequence>
<accession>A0ACB0Z3V2</accession>
<keyword evidence="2" id="KW-1185">Reference proteome</keyword>
<name>A0ACB0Z3V2_MELEN</name>
<evidence type="ECO:0000313" key="1">
    <source>
        <dbReference type="EMBL" id="CAK5073656.1"/>
    </source>
</evidence>
<reference evidence="1" key="1">
    <citation type="submission" date="2023-11" db="EMBL/GenBank/DDBJ databases">
        <authorList>
            <person name="Poullet M."/>
        </authorList>
    </citation>
    <scope>NUCLEOTIDE SEQUENCE</scope>
    <source>
        <strain evidence="1">E1834</strain>
    </source>
</reference>
<gene>
    <name evidence="1" type="ORF">MENTE1834_LOCUS20343</name>
</gene>
<dbReference type="EMBL" id="CAVMJV010000024">
    <property type="protein sequence ID" value="CAK5073656.1"/>
    <property type="molecule type" value="Genomic_DNA"/>
</dbReference>
<protein>
    <submittedName>
        <fullName evidence="1">Uncharacterized protein</fullName>
    </submittedName>
</protein>
<organism evidence="1 2">
    <name type="scientific">Meloidogyne enterolobii</name>
    <name type="common">Root-knot nematode worm</name>
    <name type="synonym">Meloidogyne mayaguensis</name>
    <dbReference type="NCBI Taxonomy" id="390850"/>
    <lineage>
        <taxon>Eukaryota</taxon>
        <taxon>Metazoa</taxon>
        <taxon>Ecdysozoa</taxon>
        <taxon>Nematoda</taxon>
        <taxon>Chromadorea</taxon>
        <taxon>Rhabditida</taxon>
        <taxon>Tylenchina</taxon>
        <taxon>Tylenchomorpha</taxon>
        <taxon>Tylenchoidea</taxon>
        <taxon>Meloidogynidae</taxon>
        <taxon>Meloidogyninae</taxon>
        <taxon>Meloidogyne</taxon>
    </lineage>
</organism>